<dbReference type="AlphaFoldDB" id="A0A7S0M6F9"/>
<dbReference type="GO" id="GO:0005838">
    <property type="term" value="C:proteasome regulatory particle"/>
    <property type="evidence" value="ECO:0007669"/>
    <property type="project" value="InterPro"/>
</dbReference>
<evidence type="ECO:0000256" key="2">
    <source>
        <dbReference type="ARBA" id="ARBA00022942"/>
    </source>
</evidence>
<gene>
    <name evidence="5" type="ORF">CCUR1050_LOCUS10386</name>
</gene>
<reference evidence="5" key="1">
    <citation type="submission" date="2021-01" db="EMBL/GenBank/DDBJ databases">
        <authorList>
            <person name="Corre E."/>
            <person name="Pelletier E."/>
            <person name="Niang G."/>
            <person name="Scheremetjew M."/>
            <person name="Finn R."/>
            <person name="Kale V."/>
            <person name="Holt S."/>
            <person name="Cochrane G."/>
            <person name="Meng A."/>
            <person name="Brown T."/>
            <person name="Cohen L."/>
        </authorList>
    </citation>
    <scope>NUCLEOTIDE SEQUENCE</scope>
    <source>
        <strain evidence="5">CCAP979/52</strain>
    </source>
</reference>
<evidence type="ECO:0000256" key="1">
    <source>
        <dbReference type="ARBA" id="ARBA00008568"/>
    </source>
</evidence>
<comment type="similarity">
    <text evidence="1">Belongs to the peptidase M67A family.</text>
</comment>
<protein>
    <recommendedName>
        <fullName evidence="4">MPN domain-containing protein</fullName>
    </recommendedName>
</protein>
<name>A0A7S0M6F9_9CRYP</name>
<dbReference type="GO" id="GO:0048731">
    <property type="term" value="P:system development"/>
    <property type="evidence" value="ECO:0007669"/>
    <property type="project" value="UniProtKB-ARBA"/>
</dbReference>
<dbReference type="Pfam" id="PF01398">
    <property type="entry name" value="JAB"/>
    <property type="match status" value="1"/>
</dbReference>
<feature type="domain" description="MPN" evidence="4">
    <location>
        <begin position="26"/>
        <end position="180"/>
    </location>
</feature>
<evidence type="ECO:0000256" key="3">
    <source>
        <dbReference type="SAM" id="MobiDB-lite"/>
    </source>
</evidence>
<keyword evidence="2" id="KW-0647">Proteasome</keyword>
<feature type="region of interest" description="Disordered" evidence="3">
    <location>
        <begin position="321"/>
        <end position="380"/>
    </location>
</feature>
<proteinExistence type="inferred from homology"/>
<accession>A0A7S0M6F9</accession>
<dbReference type="SMART" id="SM00232">
    <property type="entry name" value="JAB_MPN"/>
    <property type="match status" value="1"/>
</dbReference>
<dbReference type="InterPro" id="IPR037518">
    <property type="entry name" value="MPN"/>
</dbReference>
<dbReference type="GO" id="GO:0043161">
    <property type="term" value="P:proteasome-mediated ubiquitin-dependent protein catabolic process"/>
    <property type="evidence" value="ECO:0007669"/>
    <property type="project" value="TreeGrafter"/>
</dbReference>
<dbReference type="Gene3D" id="3.40.140.10">
    <property type="entry name" value="Cytidine Deaminase, domain 2"/>
    <property type="match status" value="1"/>
</dbReference>
<sequence length="380" mass="42483">MANSVAANATPATQLSTHLAAVPTSVIVHPLVLLSATDHYMRVNKETSKRVVGVLLGAKEIAGERDSWKVTTHEGQYSQAGILNVTNSFALPFEEDSKDPKIWFLDHNYLENMYAMFKKVNAREKIVGWYSTGPKIRTADLEINEVFKKYTKNPVLVIIDVHPQDELGIPTDAYMAVEEVKDDGTPTRRSFQHLPSEIGAEEAEEIGVEHLLRDIKDTTVSTLAERVHAKLTSLKGLKARLEDIQQYLEAVAAGKMPVNHEVSFLLQETFNLLPNLNVQELVQAFSVKTNDMMLVIYISSLIRSVIALHNLINNKLALKDAENEGDKKETDKKESDKKEGDKKEGDKKDGDKKDADKKDADKKEKDSEKKDKSSAKESDK</sequence>
<dbReference type="GO" id="GO:0008237">
    <property type="term" value="F:metallopeptidase activity"/>
    <property type="evidence" value="ECO:0007669"/>
    <property type="project" value="InterPro"/>
</dbReference>
<dbReference type="PANTHER" id="PTHR10540">
    <property type="entry name" value="EUKARYOTIC TRANSLATION INITIATION FACTOR 3 SUBUNIT F-RELATED"/>
    <property type="match status" value="1"/>
</dbReference>
<dbReference type="CDD" id="cd08062">
    <property type="entry name" value="MPN_RPN7_8"/>
    <property type="match status" value="1"/>
</dbReference>
<dbReference type="Pfam" id="PF13012">
    <property type="entry name" value="MitMem_reg"/>
    <property type="match status" value="1"/>
</dbReference>
<dbReference type="FunFam" id="3.40.140.10:FF:000013">
    <property type="entry name" value="26S proteasome non-ATPase regulatory subunit 7"/>
    <property type="match status" value="1"/>
</dbReference>
<dbReference type="PROSITE" id="PS50249">
    <property type="entry name" value="MPN"/>
    <property type="match status" value="1"/>
</dbReference>
<dbReference type="PANTHER" id="PTHR10540:SF7">
    <property type="entry name" value="26S PROTEASOME NON-ATPASE REGULATORY SUBUNIT 7"/>
    <property type="match status" value="1"/>
</dbReference>
<evidence type="ECO:0000313" key="5">
    <source>
        <dbReference type="EMBL" id="CAD8632705.1"/>
    </source>
</evidence>
<dbReference type="InterPro" id="IPR000555">
    <property type="entry name" value="JAMM/MPN+_dom"/>
</dbReference>
<dbReference type="EMBL" id="HBEZ01018839">
    <property type="protein sequence ID" value="CAD8632705.1"/>
    <property type="molecule type" value="Transcribed_RNA"/>
</dbReference>
<dbReference type="InterPro" id="IPR024969">
    <property type="entry name" value="EIF3F/CSN6-like_C"/>
</dbReference>
<dbReference type="InterPro" id="IPR033858">
    <property type="entry name" value="MPN_RPN7_8"/>
</dbReference>
<organism evidence="5">
    <name type="scientific">Cryptomonas curvata</name>
    <dbReference type="NCBI Taxonomy" id="233186"/>
    <lineage>
        <taxon>Eukaryota</taxon>
        <taxon>Cryptophyceae</taxon>
        <taxon>Cryptomonadales</taxon>
        <taxon>Cryptomonadaceae</taxon>
        <taxon>Cryptomonas</taxon>
    </lineage>
</organism>
<evidence type="ECO:0000259" key="4">
    <source>
        <dbReference type="PROSITE" id="PS50249"/>
    </source>
</evidence>